<dbReference type="EMBL" id="JACHLP010000012">
    <property type="protein sequence ID" value="MBB4845860.1"/>
    <property type="molecule type" value="Genomic_DNA"/>
</dbReference>
<dbReference type="Pfam" id="PF11196">
    <property type="entry name" value="DUF2834"/>
    <property type="match status" value="1"/>
</dbReference>
<evidence type="ECO:0000256" key="1">
    <source>
        <dbReference type="SAM" id="Phobius"/>
    </source>
</evidence>
<evidence type="ECO:0000313" key="2">
    <source>
        <dbReference type="EMBL" id="MBB4845860.1"/>
    </source>
</evidence>
<reference evidence="2 3" key="1">
    <citation type="submission" date="2020-08" db="EMBL/GenBank/DDBJ databases">
        <title>Functional genomics of gut bacteria from endangered species of beetles.</title>
        <authorList>
            <person name="Carlos-Shanley C."/>
        </authorList>
    </citation>
    <scope>NUCLEOTIDE SEQUENCE [LARGE SCALE GENOMIC DNA]</scope>
    <source>
        <strain evidence="2 3">S00239</strain>
    </source>
</reference>
<evidence type="ECO:0000313" key="3">
    <source>
        <dbReference type="Proteomes" id="UP000562027"/>
    </source>
</evidence>
<gene>
    <name evidence="2" type="ORF">HNP55_004414</name>
</gene>
<comment type="caution">
    <text evidence="2">The sequence shown here is derived from an EMBL/GenBank/DDBJ whole genome shotgun (WGS) entry which is preliminary data.</text>
</comment>
<name>A0A840LCH0_9BURK</name>
<evidence type="ECO:0008006" key="4">
    <source>
        <dbReference type="Google" id="ProtNLM"/>
    </source>
</evidence>
<sequence length="104" mass="11655">MKTLYLLLCLLGTALPYAFFGPWLAQHGLAIHLLTQQAMATPVAAFAWADVLVSGLTLLVFIAHQQRQKPIKRWWLPVAGLLCVGVSLALPLYLYLRERVAEQR</sequence>
<dbReference type="Proteomes" id="UP000562027">
    <property type="component" value="Unassembled WGS sequence"/>
</dbReference>
<keyword evidence="1" id="KW-0472">Membrane</keyword>
<organism evidence="2 3">
    <name type="scientific">Roseateles oligotrophus</name>
    <dbReference type="NCBI Taxonomy" id="1769250"/>
    <lineage>
        <taxon>Bacteria</taxon>
        <taxon>Pseudomonadati</taxon>
        <taxon>Pseudomonadota</taxon>
        <taxon>Betaproteobacteria</taxon>
        <taxon>Burkholderiales</taxon>
        <taxon>Sphaerotilaceae</taxon>
        <taxon>Roseateles</taxon>
    </lineage>
</organism>
<proteinExistence type="predicted"/>
<feature type="transmembrane region" description="Helical" evidence="1">
    <location>
        <begin position="74"/>
        <end position="96"/>
    </location>
</feature>
<dbReference type="RefSeq" id="WP_184304196.1">
    <property type="nucleotide sequence ID" value="NZ_JACHLP010000012.1"/>
</dbReference>
<keyword evidence="1" id="KW-1133">Transmembrane helix</keyword>
<protein>
    <recommendedName>
        <fullName evidence="4">DUF2834 domain-containing protein</fullName>
    </recommendedName>
</protein>
<dbReference type="AlphaFoldDB" id="A0A840LCH0"/>
<feature type="transmembrane region" description="Helical" evidence="1">
    <location>
        <begin position="44"/>
        <end position="62"/>
    </location>
</feature>
<accession>A0A840LCH0</accession>
<keyword evidence="1" id="KW-0812">Transmembrane</keyword>
<dbReference type="InterPro" id="IPR021362">
    <property type="entry name" value="DUF2834"/>
</dbReference>
<keyword evidence="3" id="KW-1185">Reference proteome</keyword>